<sequence length="982" mass="110935">MAHFLFGQHVSDALNEVDRILNLGRNPRLAEDVNHEYADKYALANTLTNTAIIAQMNVLDCLGLTDHILKKIDFTKPTTLRFQTIDSCEFIKKQVVDVPVPTALHTTEETTTTGSFLGNTKKSTVREVVNRVREFHWKVDVKWEISVYSGTNVDDRIVLDSRSSSTTLIVQSNKHSCPLPNYREHTPIEVTLTWLFQQIDIEFSKVHFTIDTQDKDAKTPRRNKQIEDALSFHKELSRWMYLVYQNFAERYRRKIIEKHNPANPSPYKSNYGNLQDLVKLHPVLFVPILPLMEEVDGDQKMEFSEVVEQPSSNYSAFEFPTGSADESDPSETTRVLSGNDITLLLNEHVQRLDKARESIREAFPDRQSNSLISGAEAEICILSDHSRKLADALNNCIQYIEVMLEDQLVSAIGEKVTSLDLDQFVRYHNGKMLTPPPEQFCHAIRRPNHYPEGVLSIESDRTSDEKTEPIETHVRNIDVLTPLKIPLHASTTIELTGKTYLHGWLNHRFSTDCTTFQLIGRARQFSSFMLVVGTMIGRDCMQPKEAIILENKDEVKIPLLLNEIPTAKEFKDAINSLSPDQQRFAEAYRSMQLQSSILGICIIQIKPQLEDVLGLPHDSLTKEMQLTQDLMELFVEYQVPSDMMSYDDENQDATAKEKVEVVREHVKAVLDVIQDSKKKQLKEQEMKTDMALEKNYRSVQSLLSVGSKIDSRSLRTHSLTNKGSRASAGNPGQMKSTVRNRGVADTALERLHDKSKGSRASAGNPGQMKSKVRNRGVADTALEWLESPVGISEDEMSYIFPPGAEESNELERDGSNDNIMSTINSLDFTGIPKLLDGAIEKYDSDSALRSTTIKTGNKWTRERQESLLTQPIVRTLSDDEIKTEKNKAFDLLDALSRSGSLPIPYSELHVVVCATHCFDKNVMETVIQDNVNPIEKLEWSTLLLASTIHGVPARALISHDSDRMRLGASFPALFGTAEEMDN</sequence>
<keyword evidence="3" id="KW-1185">Reference proteome</keyword>
<evidence type="ECO:0000256" key="1">
    <source>
        <dbReference type="SAM" id="MobiDB-lite"/>
    </source>
</evidence>
<dbReference type="Proteomes" id="UP000693970">
    <property type="component" value="Unassembled WGS sequence"/>
</dbReference>
<proteinExistence type="predicted"/>
<feature type="compositionally biased region" description="Basic and acidic residues" evidence="1">
    <location>
        <begin position="747"/>
        <end position="756"/>
    </location>
</feature>
<comment type="caution">
    <text evidence="2">The sequence shown here is derived from an EMBL/GenBank/DDBJ whole genome shotgun (WGS) entry which is preliminary data.</text>
</comment>
<dbReference type="AlphaFoldDB" id="A0A9K3PQK5"/>
<dbReference type="OrthoDB" id="422042at2759"/>
<dbReference type="EMBL" id="JAGRRH010000015">
    <property type="protein sequence ID" value="KAG7356142.1"/>
    <property type="molecule type" value="Genomic_DNA"/>
</dbReference>
<evidence type="ECO:0000313" key="3">
    <source>
        <dbReference type="Proteomes" id="UP000693970"/>
    </source>
</evidence>
<accession>A0A9K3PQK5</accession>
<gene>
    <name evidence="2" type="ORF">IV203_000828</name>
</gene>
<name>A0A9K3PQK5_9STRA</name>
<protein>
    <submittedName>
        <fullName evidence="2">Uncharacterized protein</fullName>
    </submittedName>
</protein>
<reference evidence="2" key="1">
    <citation type="journal article" date="2021" name="Sci. Rep.">
        <title>Diploid genomic architecture of Nitzschia inconspicua, an elite biomass production diatom.</title>
        <authorList>
            <person name="Oliver A."/>
            <person name="Podell S."/>
            <person name="Pinowska A."/>
            <person name="Traller J.C."/>
            <person name="Smith S.R."/>
            <person name="McClure R."/>
            <person name="Beliaev A."/>
            <person name="Bohutskyi P."/>
            <person name="Hill E.A."/>
            <person name="Rabines A."/>
            <person name="Zheng H."/>
            <person name="Allen L.Z."/>
            <person name="Kuo A."/>
            <person name="Grigoriev I.V."/>
            <person name="Allen A.E."/>
            <person name="Hazlebeck D."/>
            <person name="Allen E.E."/>
        </authorList>
    </citation>
    <scope>NUCLEOTIDE SEQUENCE</scope>
    <source>
        <strain evidence="2">Hildebrandi</strain>
    </source>
</reference>
<evidence type="ECO:0000313" key="2">
    <source>
        <dbReference type="EMBL" id="KAG7356142.1"/>
    </source>
</evidence>
<feature type="region of interest" description="Disordered" evidence="1">
    <location>
        <begin position="713"/>
        <end position="773"/>
    </location>
</feature>
<organism evidence="2 3">
    <name type="scientific">Nitzschia inconspicua</name>
    <dbReference type="NCBI Taxonomy" id="303405"/>
    <lineage>
        <taxon>Eukaryota</taxon>
        <taxon>Sar</taxon>
        <taxon>Stramenopiles</taxon>
        <taxon>Ochrophyta</taxon>
        <taxon>Bacillariophyta</taxon>
        <taxon>Bacillariophyceae</taxon>
        <taxon>Bacillariophycidae</taxon>
        <taxon>Bacillariales</taxon>
        <taxon>Bacillariaceae</taxon>
        <taxon>Nitzschia</taxon>
    </lineage>
</organism>
<reference evidence="2" key="2">
    <citation type="submission" date="2021-04" db="EMBL/GenBank/DDBJ databases">
        <authorList>
            <person name="Podell S."/>
        </authorList>
    </citation>
    <scope>NUCLEOTIDE SEQUENCE</scope>
    <source>
        <strain evidence="2">Hildebrandi</strain>
    </source>
</reference>